<proteinExistence type="predicted"/>
<protein>
    <submittedName>
        <fullName evidence="1">Uncharacterized protein</fullName>
    </submittedName>
</protein>
<gene>
    <name evidence="1" type="ORF">LOK49_LG13G01720</name>
</gene>
<organism evidence="1 2">
    <name type="scientific">Camellia lanceoleosa</name>
    <dbReference type="NCBI Taxonomy" id="1840588"/>
    <lineage>
        <taxon>Eukaryota</taxon>
        <taxon>Viridiplantae</taxon>
        <taxon>Streptophyta</taxon>
        <taxon>Embryophyta</taxon>
        <taxon>Tracheophyta</taxon>
        <taxon>Spermatophyta</taxon>
        <taxon>Magnoliopsida</taxon>
        <taxon>eudicotyledons</taxon>
        <taxon>Gunneridae</taxon>
        <taxon>Pentapetalae</taxon>
        <taxon>asterids</taxon>
        <taxon>Ericales</taxon>
        <taxon>Theaceae</taxon>
        <taxon>Camellia</taxon>
    </lineage>
</organism>
<dbReference type="Proteomes" id="UP001060215">
    <property type="component" value="Chromosome 14"/>
</dbReference>
<name>A0ACC0FMX4_9ERIC</name>
<evidence type="ECO:0000313" key="1">
    <source>
        <dbReference type="EMBL" id="KAI7988791.1"/>
    </source>
</evidence>
<reference evidence="1 2" key="1">
    <citation type="journal article" date="2022" name="Plant J.">
        <title>Chromosome-level genome of Camellia lanceoleosa provides a valuable resource for understanding genome evolution and self-incompatibility.</title>
        <authorList>
            <person name="Gong W."/>
            <person name="Xiao S."/>
            <person name="Wang L."/>
            <person name="Liao Z."/>
            <person name="Chang Y."/>
            <person name="Mo W."/>
            <person name="Hu G."/>
            <person name="Li W."/>
            <person name="Zhao G."/>
            <person name="Zhu H."/>
            <person name="Hu X."/>
            <person name="Ji K."/>
            <person name="Xiang X."/>
            <person name="Song Q."/>
            <person name="Yuan D."/>
            <person name="Jin S."/>
            <person name="Zhang L."/>
        </authorList>
    </citation>
    <scope>NUCLEOTIDE SEQUENCE [LARGE SCALE GENOMIC DNA]</scope>
    <source>
        <strain evidence="1">SQ_2022a</strain>
    </source>
</reference>
<evidence type="ECO:0000313" key="2">
    <source>
        <dbReference type="Proteomes" id="UP001060215"/>
    </source>
</evidence>
<keyword evidence="2" id="KW-1185">Reference proteome</keyword>
<dbReference type="EMBL" id="CM045771">
    <property type="protein sequence ID" value="KAI7988791.1"/>
    <property type="molecule type" value="Genomic_DNA"/>
</dbReference>
<sequence length="611" mass="69318">MIKEKERERQRDKERDREGSKLSMKKGKLAKSKLVKSKSKCKSAKSKSTKVSLQEFDSQVDAQISTDEMPAILPRRSTRIREAPKFLISGDFVGPWQGPLNENKRGLRDVESEDSSIECDCVDLCLCGNLGTPRLQSNVEMQASTEQSSKQHQTPNAWNTPTRVLTDLEQWPKLATVSPLATNEMIMTNELGSSSVDQRREVIGTKQQKSVENVRACRNEDLVELHMEDTQSGKGECLDGDTTAISGKPLQAWSSLLKEEINKVSKMKYKIGAHKIENLVDGMYNVPIEISKKGFSHWENALVGYFIDKRFSFHYVKTWAEKLWGNLLEDVVSIDNGFFIFKVKSEEAIDKILEDGPYYVGARLIVVKKWQPGLKLTKCEFSSVPLWVKLYNVPLELWTEEGLGYIASIMGTPLYLDEPTFKRSRLTFARICIEVPANKEIPKSFKINLGYGDPYEIQVEVPWKPQRCDACKTFGHTTNLCPQKPKTLNSPSSKQEWRVKETNIQVPTKWEVVKKKGRDDGQGSATVINKEEETQRFIPSTSNTFDVLESCDMEELGNEELNQELLCQTTSLKSRGSPSPSNPINGETTKQDNRRKLKAKLHYLKSARGKF</sequence>
<accession>A0ACC0FMX4</accession>
<comment type="caution">
    <text evidence="1">The sequence shown here is derived from an EMBL/GenBank/DDBJ whole genome shotgun (WGS) entry which is preliminary data.</text>
</comment>